<reference evidence="1 2" key="1">
    <citation type="submission" date="2020-04" db="EMBL/GenBank/DDBJ databases">
        <title>Whole genome sequencing of clinical and environmental type strains of Ochrobactrum.</title>
        <authorList>
            <person name="Dharne M."/>
        </authorList>
    </citation>
    <scope>NUCLEOTIDE SEQUENCE [LARGE SCALE GENOMIC DNA]</scope>
    <source>
        <strain evidence="1 2">DSM 13340</strain>
    </source>
</reference>
<evidence type="ECO:0000313" key="1">
    <source>
        <dbReference type="EMBL" id="NKW10165.1"/>
    </source>
</evidence>
<name>A0A7X6FS94_9HYPH</name>
<comment type="caution">
    <text evidence="1">The sequence shown here is derived from an EMBL/GenBank/DDBJ whole genome shotgun (WGS) entry which is preliminary data.</text>
</comment>
<evidence type="ECO:0000313" key="2">
    <source>
        <dbReference type="Proteomes" id="UP000558475"/>
    </source>
</evidence>
<dbReference type="EMBL" id="JAAXZB010000001">
    <property type="protein sequence ID" value="NKW10165.1"/>
    <property type="molecule type" value="Genomic_DNA"/>
</dbReference>
<accession>A0A7X6FS94</accession>
<protein>
    <submittedName>
        <fullName evidence="1">Uncharacterized protein</fullName>
    </submittedName>
</protein>
<proteinExistence type="predicted"/>
<dbReference type="Proteomes" id="UP000558475">
    <property type="component" value="Unassembled WGS sequence"/>
</dbReference>
<gene>
    <name evidence="1" type="ORF">HGG76_13940</name>
</gene>
<organism evidence="1 2">
    <name type="scientific">Brucella tritici</name>
    <dbReference type="NCBI Taxonomy" id="94626"/>
    <lineage>
        <taxon>Bacteria</taxon>
        <taxon>Pseudomonadati</taxon>
        <taxon>Pseudomonadota</taxon>
        <taxon>Alphaproteobacteria</taxon>
        <taxon>Hyphomicrobiales</taxon>
        <taxon>Brucellaceae</taxon>
        <taxon>Brucella/Ochrobactrum group</taxon>
        <taxon>Brucella</taxon>
    </lineage>
</organism>
<sequence length="82" mass="9175">MTTMKAMMKMGRNFSCPVSLEFPNAPLLRCSTTYLFFMHCRTVDIAASCHHEERDGNVRSFGQFSIISETFDDLSRGGIGSS</sequence>
<dbReference type="AlphaFoldDB" id="A0A7X6FS94"/>